<dbReference type="GO" id="GO:0016020">
    <property type="term" value="C:membrane"/>
    <property type="evidence" value="ECO:0007669"/>
    <property type="project" value="UniProtKB-SubCell"/>
</dbReference>
<dbReference type="InterPro" id="IPR020067">
    <property type="entry name" value="Frizzled_dom"/>
</dbReference>
<feature type="transmembrane region" description="Helical" evidence="6">
    <location>
        <begin position="455"/>
        <end position="476"/>
    </location>
</feature>
<evidence type="ECO:0000256" key="6">
    <source>
        <dbReference type="SAM" id="Phobius"/>
    </source>
</evidence>
<name>A0A8H7QGW2_9FUNG</name>
<feature type="domain" description="FZ" evidence="8">
    <location>
        <begin position="28"/>
        <end position="160"/>
    </location>
</feature>
<dbReference type="AlphaFoldDB" id="A0A8H7QGW2"/>
<evidence type="ECO:0000313" key="11">
    <source>
        <dbReference type="Proteomes" id="UP000650833"/>
    </source>
</evidence>
<dbReference type="Gene3D" id="1.10.2000.10">
    <property type="entry name" value="Frizzled cysteine-rich domain"/>
    <property type="match status" value="1"/>
</dbReference>
<sequence length="579" mass="63861">MLINTFKSTIALLISTSASFIVHAQSVKSSGSCNAYPTNATCSNYVDYSIFLPDKVAMSQVESQLQPLVQLGSLLGGVSPVCFDTFARYQCSKAYPKCVTTNSTTDIRVYSACSSACEAVNIACANLFEMAGQTSLLPNCSTEVTSTGFGLQADDVCNNIPTKLTEDQIKNGKLILSAVPAGFVMAECPAPFFIDPLAASNSTIDNKYCRYGCCIPCPAQNLFYKENWATRGFLATDVIRFVSAVLSLILVISYLVLPDKRRHPSLLILNLSIAIFLFSMVVFFSVGDPKRLQCAANGISPGEMGNNTLCAAQGAILIFGSFGTCLWCAALILNLHVHTVWNSNFFTNRYILLNIICWGIPAAIMSIALGLHAVKFEFANLCVVSMKYIFPLFFYPLAAIVCPSFLVHIGTFFYIARIAVREGLESDMTQSLSTGTMTDRPPGVSRKHVMVAVKIQWRALLLAVVAIVTVLFYWLFYMTQMSRMTELQNNPTLTLNWLECMLTPGNTQNQCADVISSHLPPFALIIVAEALVSTIGIWLFVMFGKRSLWREWNDLIYDTRVRFNTRGRAEKNGEQFFAL</sequence>
<dbReference type="Proteomes" id="UP000650833">
    <property type="component" value="Unassembled WGS sequence"/>
</dbReference>
<evidence type="ECO:0000313" key="10">
    <source>
        <dbReference type="EMBL" id="KAG2191413.1"/>
    </source>
</evidence>
<evidence type="ECO:0000256" key="5">
    <source>
        <dbReference type="ARBA" id="ARBA00023157"/>
    </source>
</evidence>
<dbReference type="PANTHER" id="PTHR42058:SF1">
    <property type="entry name" value="G-PROTEIN COUPLED RECEPTORS FAMILY 2 PROFILE 2 DOMAIN-CONTAINING PROTEIN"/>
    <property type="match status" value="1"/>
</dbReference>
<feature type="chain" id="PRO_5034278698" description="G-protein coupled receptors family 2 profile 2 domain-containing protein" evidence="7">
    <location>
        <begin position="25"/>
        <end position="579"/>
    </location>
</feature>
<keyword evidence="7" id="KW-0732">Signal</keyword>
<dbReference type="InterPro" id="IPR053247">
    <property type="entry name" value="GPCR_GPR1/git3-like"/>
</dbReference>
<dbReference type="InterPro" id="IPR036790">
    <property type="entry name" value="Frizzled_dom_sf"/>
</dbReference>
<comment type="caution">
    <text evidence="10">The sequence shown here is derived from an EMBL/GenBank/DDBJ whole genome shotgun (WGS) entry which is preliminary data.</text>
</comment>
<dbReference type="OrthoDB" id="26203at2759"/>
<feature type="transmembrane region" description="Helical" evidence="6">
    <location>
        <begin position="393"/>
        <end position="416"/>
    </location>
</feature>
<feature type="signal peptide" evidence="7">
    <location>
        <begin position="1"/>
        <end position="24"/>
    </location>
</feature>
<dbReference type="GO" id="GO:0007166">
    <property type="term" value="P:cell surface receptor signaling pathway"/>
    <property type="evidence" value="ECO:0007669"/>
    <property type="project" value="InterPro"/>
</dbReference>
<comment type="subcellular location">
    <subcellularLocation>
        <location evidence="1">Membrane</location>
        <topology evidence="1">Multi-pass membrane protein</topology>
    </subcellularLocation>
</comment>
<dbReference type="PROSITE" id="PS50038">
    <property type="entry name" value="FZ"/>
    <property type="match status" value="1"/>
</dbReference>
<feature type="domain" description="G-protein coupled receptors family 2 profile 2" evidence="9">
    <location>
        <begin position="229"/>
        <end position="547"/>
    </location>
</feature>
<keyword evidence="2 6" id="KW-0812">Transmembrane</keyword>
<gene>
    <name evidence="10" type="ORF">INT46_008102</name>
</gene>
<evidence type="ECO:0000259" key="9">
    <source>
        <dbReference type="PROSITE" id="PS50261"/>
    </source>
</evidence>
<feature type="transmembrane region" description="Helical" evidence="6">
    <location>
        <begin position="522"/>
        <end position="543"/>
    </location>
</feature>
<protein>
    <recommendedName>
        <fullName evidence="12">G-protein coupled receptors family 2 profile 2 domain-containing protein</fullName>
    </recommendedName>
</protein>
<feature type="transmembrane region" description="Helical" evidence="6">
    <location>
        <begin position="266"/>
        <end position="286"/>
    </location>
</feature>
<evidence type="ECO:0008006" key="12">
    <source>
        <dbReference type="Google" id="ProtNLM"/>
    </source>
</evidence>
<evidence type="ECO:0000256" key="4">
    <source>
        <dbReference type="ARBA" id="ARBA00023136"/>
    </source>
</evidence>
<organism evidence="10 11">
    <name type="scientific">Mucor plumbeus</name>
    <dbReference type="NCBI Taxonomy" id="97098"/>
    <lineage>
        <taxon>Eukaryota</taxon>
        <taxon>Fungi</taxon>
        <taxon>Fungi incertae sedis</taxon>
        <taxon>Mucoromycota</taxon>
        <taxon>Mucoromycotina</taxon>
        <taxon>Mucoromycetes</taxon>
        <taxon>Mucorales</taxon>
        <taxon>Mucorineae</taxon>
        <taxon>Mucoraceae</taxon>
        <taxon>Mucor</taxon>
    </lineage>
</organism>
<evidence type="ECO:0000256" key="1">
    <source>
        <dbReference type="ARBA" id="ARBA00004141"/>
    </source>
</evidence>
<evidence type="ECO:0000259" key="8">
    <source>
        <dbReference type="PROSITE" id="PS50038"/>
    </source>
</evidence>
<dbReference type="PANTHER" id="PTHR42058">
    <property type="entry name" value="G_PROTEIN_RECEP_F2_4 DOMAIN-CONTAINING PROTEIN"/>
    <property type="match status" value="1"/>
</dbReference>
<dbReference type="GO" id="GO:0004888">
    <property type="term" value="F:transmembrane signaling receptor activity"/>
    <property type="evidence" value="ECO:0007669"/>
    <property type="project" value="InterPro"/>
</dbReference>
<accession>A0A8H7QGW2</accession>
<keyword evidence="5" id="KW-1015">Disulfide bond</keyword>
<feature type="transmembrane region" description="Helical" evidence="6">
    <location>
        <begin position="350"/>
        <end position="373"/>
    </location>
</feature>
<keyword evidence="4 6" id="KW-0472">Membrane</keyword>
<reference evidence="10" key="1">
    <citation type="submission" date="2020-12" db="EMBL/GenBank/DDBJ databases">
        <title>Metabolic potential, ecology and presence of endohyphal bacteria is reflected in genomic diversity of Mucoromycotina.</title>
        <authorList>
            <person name="Muszewska A."/>
            <person name="Okrasinska A."/>
            <person name="Steczkiewicz K."/>
            <person name="Drgas O."/>
            <person name="Orlowska M."/>
            <person name="Perlinska-Lenart U."/>
            <person name="Aleksandrzak-Piekarczyk T."/>
            <person name="Szatraj K."/>
            <person name="Zielenkiewicz U."/>
            <person name="Pilsyk S."/>
            <person name="Malc E."/>
            <person name="Mieczkowski P."/>
            <person name="Kruszewska J.S."/>
            <person name="Biernat P."/>
            <person name="Pawlowska J."/>
        </authorList>
    </citation>
    <scope>NUCLEOTIDE SEQUENCE</scope>
    <source>
        <strain evidence="10">CBS 226.32</strain>
    </source>
</reference>
<proteinExistence type="predicted"/>
<feature type="transmembrane region" description="Helical" evidence="6">
    <location>
        <begin position="238"/>
        <end position="257"/>
    </location>
</feature>
<dbReference type="PROSITE" id="PS50261">
    <property type="entry name" value="G_PROTEIN_RECEP_F2_4"/>
    <property type="match status" value="1"/>
</dbReference>
<evidence type="ECO:0000256" key="3">
    <source>
        <dbReference type="ARBA" id="ARBA00022989"/>
    </source>
</evidence>
<dbReference type="SUPFAM" id="SSF63501">
    <property type="entry name" value="Frizzled cysteine-rich domain"/>
    <property type="match status" value="1"/>
</dbReference>
<keyword evidence="11" id="KW-1185">Reference proteome</keyword>
<evidence type="ECO:0000256" key="2">
    <source>
        <dbReference type="ARBA" id="ARBA00022692"/>
    </source>
</evidence>
<feature type="transmembrane region" description="Helical" evidence="6">
    <location>
        <begin position="314"/>
        <end position="338"/>
    </location>
</feature>
<dbReference type="EMBL" id="JAEPRC010000828">
    <property type="protein sequence ID" value="KAG2191413.1"/>
    <property type="molecule type" value="Genomic_DNA"/>
</dbReference>
<dbReference type="Gene3D" id="1.20.1070.10">
    <property type="entry name" value="Rhodopsin 7-helix transmembrane proteins"/>
    <property type="match status" value="1"/>
</dbReference>
<dbReference type="InterPro" id="IPR017981">
    <property type="entry name" value="GPCR_2-like_7TM"/>
</dbReference>
<keyword evidence="3 6" id="KW-1133">Transmembrane helix</keyword>
<evidence type="ECO:0000256" key="7">
    <source>
        <dbReference type="SAM" id="SignalP"/>
    </source>
</evidence>